<evidence type="ECO:0000259" key="6">
    <source>
        <dbReference type="PROSITE" id="PS50977"/>
    </source>
</evidence>
<keyword evidence="8" id="KW-1185">Reference proteome</keyword>
<evidence type="ECO:0000313" key="7">
    <source>
        <dbReference type="EMBL" id="NIK87105.1"/>
    </source>
</evidence>
<evidence type="ECO:0000313" key="8">
    <source>
        <dbReference type="Proteomes" id="UP000570514"/>
    </source>
</evidence>
<evidence type="ECO:0000256" key="2">
    <source>
        <dbReference type="ARBA" id="ARBA00023125"/>
    </source>
</evidence>
<comment type="caution">
    <text evidence="7">The sequence shown here is derived from an EMBL/GenBank/DDBJ whole genome shotgun (WGS) entry which is preliminary data.</text>
</comment>
<dbReference type="InterPro" id="IPR039536">
    <property type="entry name" value="TetR_C_Proteobacteria"/>
</dbReference>
<dbReference type="EMBL" id="JAASRM010000001">
    <property type="protein sequence ID" value="NIK87105.1"/>
    <property type="molecule type" value="Genomic_DNA"/>
</dbReference>
<dbReference type="Gene3D" id="1.10.357.10">
    <property type="entry name" value="Tetracycline Repressor, domain 2"/>
    <property type="match status" value="1"/>
</dbReference>
<dbReference type="GO" id="GO:0000976">
    <property type="term" value="F:transcription cis-regulatory region binding"/>
    <property type="evidence" value="ECO:0007669"/>
    <property type="project" value="TreeGrafter"/>
</dbReference>
<reference evidence="7 8" key="1">
    <citation type="submission" date="2020-03" db="EMBL/GenBank/DDBJ databases">
        <title>Genomic Encyclopedia of Type Strains, Phase IV (KMG-IV): sequencing the most valuable type-strain genomes for metagenomic binning, comparative biology and taxonomic classification.</title>
        <authorList>
            <person name="Goeker M."/>
        </authorList>
    </citation>
    <scope>NUCLEOTIDE SEQUENCE [LARGE SCALE GENOMIC DNA]</scope>
    <source>
        <strain evidence="7 8">DSM 19867</strain>
    </source>
</reference>
<dbReference type="PRINTS" id="PR00455">
    <property type="entry name" value="HTHTETR"/>
</dbReference>
<dbReference type="RefSeq" id="WP_167080410.1">
    <property type="nucleotide sequence ID" value="NZ_BAAADC010000001.1"/>
</dbReference>
<accession>A0A846MV56</accession>
<dbReference type="InterPro" id="IPR050109">
    <property type="entry name" value="HTH-type_TetR-like_transc_reg"/>
</dbReference>
<dbReference type="GO" id="GO:0003700">
    <property type="term" value="F:DNA-binding transcription factor activity"/>
    <property type="evidence" value="ECO:0007669"/>
    <property type="project" value="TreeGrafter"/>
</dbReference>
<feature type="DNA-binding region" description="H-T-H motif" evidence="4">
    <location>
        <begin position="52"/>
        <end position="71"/>
    </location>
</feature>
<dbReference type="AlphaFoldDB" id="A0A846MV56"/>
<keyword evidence="1" id="KW-0805">Transcription regulation</keyword>
<keyword evidence="3" id="KW-0804">Transcription</keyword>
<keyword evidence="2 4" id="KW-0238">DNA-binding</keyword>
<dbReference type="InterPro" id="IPR023772">
    <property type="entry name" value="DNA-bd_HTH_TetR-type_CS"/>
</dbReference>
<protein>
    <submittedName>
        <fullName evidence="7">AcrR family transcriptional regulator</fullName>
    </submittedName>
</protein>
<organism evidence="7 8">
    <name type="scientific">Rhizomicrobium palustre</name>
    <dbReference type="NCBI Taxonomy" id="189966"/>
    <lineage>
        <taxon>Bacteria</taxon>
        <taxon>Pseudomonadati</taxon>
        <taxon>Pseudomonadota</taxon>
        <taxon>Alphaproteobacteria</taxon>
        <taxon>Micropepsales</taxon>
        <taxon>Micropepsaceae</taxon>
        <taxon>Rhizomicrobium</taxon>
    </lineage>
</organism>
<dbReference type="PROSITE" id="PS50977">
    <property type="entry name" value="HTH_TETR_2"/>
    <property type="match status" value="1"/>
</dbReference>
<evidence type="ECO:0000256" key="5">
    <source>
        <dbReference type="SAM" id="MobiDB-lite"/>
    </source>
</evidence>
<dbReference type="PROSITE" id="PS01081">
    <property type="entry name" value="HTH_TETR_1"/>
    <property type="match status" value="1"/>
</dbReference>
<dbReference type="Proteomes" id="UP000570514">
    <property type="component" value="Unassembled WGS sequence"/>
</dbReference>
<dbReference type="Pfam" id="PF00440">
    <property type="entry name" value="TetR_N"/>
    <property type="match status" value="1"/>
</dbReference>
<dbReference type="InterPro" id="IPR036271">
    <property type="entry name" value="Tet_transcr_reg_TetR-rel_C_sf"/>
</dbReference>
<dbReference type="PANTHER" id="PTHR30055:SF234">
    <property type="entry name" value="HTH-TYPE TRANSCRIPTIONAL REGULATOR BETI"/>
    <property type="match status" value="1"/>
</dbReference>
<evidence type="ECO:0000256" key="4">
    <source>
        <dbReference type="PROSITE-ProRule" id="PRU00335"/>
    </source>
</evidence>
<evidence type="ECO:0000256" key="3">
    <source>
        <dbReference type="ARBA" id="ARBA00023163"/>
    </source>
</evidence>
<dbReference type="Pfam" id="PF14246">
    <property type="entry name" value="TetR_C_7"/>
    <property type="match status" value="1"/>
</dbReference>
<dbReference type="SUPFAM" id="SSF46689">
    <property type="entry name" value="Homeodomain-like"/>
    <property type="match status" value="1"/>
</dbReference>
<feature type="region of interest" description="Disordered" evidence="5">
    <location>
        <begin position="1"/>
        <end position="30"/>
    </location>
</feature>
<dbReference type="InterPro" id="IPR001647">
    <property type="entry name" value="HTH_TetR"/>
</dbReference>
<gene>
    <name evidence="7" type="ORF">FHS83_000423</name>
</gene>
<dbReference type="PANTHER" id="PTHR30055">
    <property type="entry name" value="HTH-TYPE TRANSCRIPTIONAL REGULATOR RUTR"/>
    <property type="match status" value="1"/>
</dbReference>
<sequence>MTMQILPTTSTIPMPAETAPQQKWRRRKHARPEEISKAALTIFAQKGYAAATMADIAALAGITKGTIYLYFRNKEDLFNALVREHIADKLAEKFNSLEDDGDDVVRAITHCFDVVTEMVLTDEALALGRIITAEARNFPELAQFWRTEVIDRLLSRITTLMQRGAEAGVITAVQPEAAALLCLAPALQSLIWRSTFDFAERECPDPRSLMGQQRAIILQGLQGGGRA</sequence>
<dbReference type="SUPFAM" id="SSF48498">
    <property type="entry name" value="Tetracyclin repressor-like, C-terminal domain"/>
    <property type="match status" value="1"/>
</dbReference>
<dbReference type="InterPro" id="IPR009057">
    <property type="entry name" value="Homeodomain-like_sf"/>
</dbReference>
<proteinExistence type="predicted"/>
<feature type="compositionally biased region" description="Polar residues" evidence="5">
    <location>
        <begin position="1"/>
        <end position="12"/>
    </location>
</feature>
<name>A0A846MV56_9PROT</name>
<feature type="domain" description="HTH tetR-type" evidence="6">
    <location>
        <begin position="29"/>
        <end position="89"/>
    </location>
</feature>
<evidence type="ECO:0000256" key="1">
    <source>
        <dbReference type="ARBA" id="ARBA00023015"/>
    </source>
</evidence>